<comment type="caution">
    <text evidence="4">The sequence shown here is derived from an EMBL/GenBank/DDBJ whole genome shotgun (WGS) entry which is preliminary data.</text>
</comment>
<dbReference type="EMBL" id="JBGOSP010000009">
    <property type="protein sequence ID" value="MFA3838441.1"/>
    <property type="molecule type" value="Genomic_DNA"/>
</dbReference>
<dbReference type="Proteomes" id="UP001571476">
    <property type="component" value="Unassembled WGS sequence"/>
</dbReference>
<organism evidence="4 5">
    <name type="scientific">Streptomyces aureus</name>
    <dbReference type="NCBI Taxonomy" id="193461"/>
    <lineage>
        <taxon>Bacteria</taxon>
        <taxon>Bacillati</taxon>
        <taxon>Actinomycetota</taxon>
        <taxon>Actinomycetes</taxon>
        <taxon>Kitasatosporales</taxon>
        <taxon>Streptomycetaceae</taxon>
        <taxon>Streptomyces</taxon>
    </lineage>
</organism>
<dbReference type="CDD" id="cd05379">
    <property type="entry name" value="CAP_bacterial"/>
    <property type="match status" value="1"/>
</dbReference>
<reference evidence="4 5" key="1">
    <citation type="submission" date="2024-08" db="EMBL/GenBank/DDBJ databases">
        <title>Genome sequence of Streptomyces aureus CACIA-1.46HGO.</title>
        <authorList>
            <person name="Evangelista-Martinez Z."/>
        </authorList>
    </citation>
    <scope>NUCLEOTIDE SEQUENCE [LARGE SCALE GENOMIC DNA]</scope>
    <source>
        <strain evidence="4 5">CACIA-1.46HGO</strain>
    </source>
</reference>
<protein>
    <submittedName>
        <fullName evidence="4">CAP domain-containing protein</fullName>
    </submittedName>
</protein>
<dbReference type="RefSeq" id="WP_372563684.1">
    <property type="nucleotide sequence ID" value="NZ_JBGOSP010000009.1"/>
</dbReference>
<dbReference type="SUPFAM" id="SSF55797">
    <property type="entry name" value="PR-1-like"/>
    <property type="match status" value="1"/>
</dbReference>
<sequence length="365" mass="36486">MGRHRRSDAGRAATGRATDSTAGSYAGHDGAYEAGQTGAYDGAHKERYAAGGFAGPHATANGDLGRAFDDTYPGEPQAAYTSSGSPGSSSHRRRKRVARPVRAGLLGVSAAVAVGAVAVASGVIPGMDNYSLGGGSGADKVRAADSPSGLQTQGGTDGSADRAPSSASRGAERSGSPSQSSSKPSSTPSKTASPSKSSSSASHSGSGGTATSPRTATPSKTATTKPKPPAAAPSLKAPSGEASAEAQVLALVNTERAKVGCSPVTADSGLASLAGNFSEDMAARGFFDHTDPDGATPWDRAKKAGITDLGGENIARGQANAQSVMDSWMNSPGHRANILNCDYKTLGVGVHFGSGGPWWTQDFGF</sequence>
<dbReference type="InterPro" id="IPR035940">
    <property type="entry name" value="CAP_sf"/>
</dbReference>
<feature type="compositionally biased region" description="Low complexity" evidence="1">
    <location>
        <begin position="162"/>
        <end position="225"/>
    </location>
</feature>
<dbReference type="InterPro" id="IPR014044">
    <property type="entry name" value="CAP_dom"/>
</dbReference>
<accession>A0ABV4SMH3</accession>
<dbReference type="PANTHER" id="PTHR31157">
    <property type="entry name" value="SCP DOMAIN-CONTAINING PROTEIN"/>
    <property type="match status" value="1"/>
</dbReference>
<evidence type="ECO:0000313" key="5">
    <source>
        <dbReference type="Proteomes" id="UP001571476"/>
    </source>
</evidence>
<dbReference type="Gene3D" id="3.40.33.10">
    <property type="entry name" value="CAP"/>
    <property type="match status" value="1"/>
</dbReference>
<feature type="region of interest" description="Disordered" evidence="1">
    <location>
        <begin position="137"/>
        <end position="239"/>
    </location>
</feature>
<proteinExistence type="predicted"/>
<name>A0ABV4SMH3_9ACTN</name>
<evidence type="ECO:0000313" key="4">
    <source>
        <dbReference type="EMBL" id="MFA3838441.1"/>
    </source>
</evidence>
<feature type="region of interest" description="Disordered" evidence="1">
    <location>
        <begin position="1"/>
        <end position="38"/>
    </location>
</feature>
<evidence type="ECO:0000256" key="1">
    <source>
        <dbReference type="SAM" id="MobiDB-lite"/>
    </source>
</evidence>
<feature type="region of interest" description="Disordered" evidence="1">
    <location>
        <begin position="61"/>
        <end position="97"/>
    </location>
</feature>
<gene>
    <name evidence="4" type="ORF">ACEG43_20090</name>
</gene>
<dbReference type="Pfam" id="PF00188">
    <property type="entry name" value="CAP"/>
    <property type="match status" value="1"/>
</dbReference>
<keyword evidence="2" id="KW-0812">Transmembrane</keyword>
<keyword evidence="2" id="KW-0472">Membrane</keyword>
<evidence type="ECO:0000256" key="2">
    <source>
        <dbReference type="SAM" id="Phobius"/>
    </source>
</evidence>
<keyword evidence="5" id="KW-1185">Reference proteome</keyword>
<feature type="domain" description="SCP" evidence="3">
    <location>
        <begin position="249"/>
        <end position="363"/>
    </location>
</feature>
<keyword evidence="2" id="KW-1133">Transmembrane helix</keyword>
<evidence type="ECO:0000259" key="3">
    <source>
        <dbReference type="Pfam" id="PF00188"/>
    </source>
</evidence>
<feature type="transmembrane region" description="Helical" evidence="2">
    <location>
        <begin position="103"/>
        <end position="124"/>
    </location>
</feature>
<dbReference type="PANTHER" id="PTHR31157:SF1">
    <property type="entry name" value="SCP DOMAIN-CONTAINING PROTEIN"/>
    <property type="match status" value="1"/>
</dbReference>